<accession>A0A3G2L967</accession>
<evidence type="ECO:0000256" key="1">
    <source>
        <dbReference type="ARBA" id="ARBA00023015"/>
    </source>
</evidence>
<dbReference type="InterPro" id="IPR036390">
    <property type="entry name" value="WH_DNA-bd_sf"/>
</dbReference>
<dbReference type="PROSITE" id="PS00519">
    <property type="entry name" value="HTH_ASNC_1"/>
    <property type="match status" value="1"/>
</dbReference>
<evidence type="ECO:0000256" key="2">
    <source>
        <dbReference type="ARBA" id="ARBA00023125"/>
    </source>
</evidence>
<proteinExistence type="predicted"/>
<dbReference type="SUPFAM" id="SSF46785">
    <property type="entry name" value="Winged helix' DNA-binding domain"/>
    <property type="match status" value="1"/>
</dbReference>
<protein>
    <submittedName>
        <fullName evidence="5">Lrp/AsnC family transcriptional regulator</fullName>
    </submittedName>
</protein>
<dbReference type="Pfam" id="PF13404">
    <property type="entry name" value="HTH_AsnC-type"/>
    <property type="match status" value="1"/>
</dbReference>
<dbReference type="Gene3D" id="3.30.70.920">
    <property type="match status" value="1"/>
</dbReference>
<name>A0A3G2L967_9FLAO</name>
<feature type="domain" description="HTH asnC-type" evidence="4">
    <location>
        <begin position="7"/>
        <end position="68"/>
    </location>
</feature>
<dbReference type="CDD" id="cd00090">
    <property type="entry name" value="HTH_ARSR"/>
    <property type="match status" value="1"/>
</dbReference>
<evidence type="ECO:0000313" key="5">
    <source>
        <dbReference type="EMBL" id="AYN68796.1"/>
    </source>
</evidence>
<keyword evidence="2" id="KW-0238">DNA-binding</keyword>
<dbReference type="PROSITE" id="PS50956">
    <property type="entry name" value="HTH_ASNC_2"/>
    <property type="match status" value="1"/>
</dbReference>
<keyword evidence="6" id="KW-1185">Reference proteome</keyword>
<dbReference type="InterPro" id="IPR036388">
    <property type="entry name" value="WH-like_DNA-bd_sf"/>
</dbReference>
<dbReference type="InterPro" id="IPR019885">
    <property type="entry name" value="Tscrpt_reg_HTH_AsnC-type_CS"/>
</dbReference>
<dbReference type="RefSeq" id="WP_121849808.1">
    <property type="nucleotide sequence ID" value="NZ_CP032050.1"/>
</dbReference>
<evidence type="ECO:0000259" key="4">
    <source>
        <dbReference type="PROSITE" id="PS50956"/>
    </source>
</evidence>
<dbReference type="InterPro" id="IPR011008">
    <property type="entry name" value="Dimeric_a/b-barrel"/>
</dbReference>
<dbReference type="PANTHER" id="PTHR30154">
    <property type="entry name" value="LEUCINE-RESPONSIVE REGULATORY PROTEIN"/>
    <property type="match status" value="1"/>
</dbReference>
<dbReference type="EMBL" id="CP032050">
    <property type="protein sequence ID" value="AYN68796.1"/>
    <property type="molecule type" value="Genomic_DNA"/>
</dbReference>
<dbReference type="AlphaFoldDB" id="A0A3G2L967"/>
<dbReference type="OrthoDB" id="9800326at2"/>
<dbReference type="InterPro" id="IPR011991">
    <property type="entry name" value="ArsR-like_HTH"/>
</dbReference>
<keyword evidence="3" id="KW-0804">Transcription</keyword>
<dbReference type="SUPFAM" id="SSF54909">
    <property type="entry name" value="Dimeric alpha+beta barrel"/>
    <property type="match status" value="1"/>
</dbReference>
<dbReference type="Gene3D" id="1.10.10.10">
    <property type="entry name" value="Winged helix-like DNA-binding domain superfamily/Winged helix DNA-binding domain"/>
    <property type="match status" value="1"/>
</dbReference>
<dbReference type="SMART" id="SM00344">
    <property type="entry name" value="HTH_ASNC"/>
    <property type="match status" value="1"/>
</dbReference>
<dbReference type="KEGG" id="emar:D1013_16120"/>
<dbReference type="InterPro" id="IPR019888">
    <property type="entry name" value="Tscrpt_reg_AsnC-like"/>
</dbReference>
<organism evidence="5 6">
    <name type="scientific">Euzebyella marina</name>
    <dbReference type="NCBI Taxonomy" id="1761453"/>
    <lineage>
        <taxon>Bacteria</taxon>
        <taxon>Pseudomonadati</taxon>
        <taxon>Bacteroidota</taxon>
        <taxon>Flavobacteriia</taxon>
        <taxon>Flavobacteriales</taxon>
        <taxon>Flavobacteriaceae</taxon>
        <taxon>Euzebyella</taxon>
    </lineage>
</organism>
<dbReference type="PANTHER" id="PTHR30154:SF53">
    <property type="entry name" value="HTH-TYPE TRANSCRIPTIONAL REGULATOR LRPC"/>
    <property type="match status" value="1"/>
</dbReference>
<sequence>MDSNLKLDDLNWKILQCLQNNARESFANIGRTVGLTPPAVAERVKKMEDLGVIEGYRTKVSHALTGHQLKAIITLRAFMGKLKPFLEIVKSFKEVVNCYRITGNENIVMEVVLKDQFHLEKFIDKLIQYGETRTHIVLSNVVNNAPISNWQN</sequence>
<evidence type="ECO:0000313" key="6">
    <source>
        <dbReference type="Proteomes" id="UP000276309"/>
    </source>
</evidence>
<dbReference type="InterPro" id="IPR019887">
    <property type="entry name" value="Tscrpt_reg_AsnC/Lrp_C"/>
</dbReference>
<dbReference type="GO" id="GO:0043200">
    <property type="term" value="P:response to amino acid"/>
    <property type="evidence" value="ECO:0007669"/>
    <property type="project" value="TreeGrafter"/>
</dbReference>
<dbReference type="PRINTS" id="PR00033">
    <property type="entry name" value="HTHASNC"/>
</dbReference>
<keyword evidence="1" id="KW-0805">Transcription regulation</keyword>
<dbReference type="Pfam" id="PF01037">
    <property type="entry name" value="AsnC_trans_reg"/>
    <property type="match status" value="1"/>
</dbReference>
<dbReference type="InterPro" id="IPR000485">
    <property type="entry name" value="AsnC-type_HTH_dom"/>
</dbReference>
<reference evidence="5 6" key="1">
    <citation type="submission" date="2018-08" db="EMBL/GenBank/DDBJ databases">
        <title>The reduced genetic potential of extracellular carbohydrate catabolism in Euzebyella marina RN62, a Flavobacteriia bacterium isolated from the hadal water.</title>
        <authorList>
            <person name="Xue C."/>
        </authorList>
    </citation>
    <scope>NUCLEOTIDE SEQUENCE [LARGE SCALE GENOMIC DNA]</scope>
    <source>
        <strain evidence="5 6">RN62</strain>
    </source>
</reference>
<dbReference type="GO" id="GO:0005829">
    <property type="term" value="C:cytosol"/>
    <property type="evidence" value="ECO:0007669"/>
    <property type="project" value="TreeGrafter"/>
</dbReference>
<evidence type="ECO:0000256" key="3">
    <source>
        <dbReference type="ARBA" id="ARBA00023163"/>
    </source>
</evidence>
<gene>
    <name evidence="5" type="ORF">D1013_16120</name>
</gene>
<dbReference type="Proteomes" id="UP000276309">
    <property type="component" value="Chromosome"/>
</dbReference>
<dbReference type="GO" id="GO:0043565">
    <property type="term" value="F:sequence-specific DNA binding"/>
    <property type="evidence" value="ECO:0007669"/>
    <property type="project" value="InterPro"/>
</dbReference>
<dbReference type="GO" id="GO:0006355">
    <property type="term" value="P:regulation of DNA-templated transcription"/>
    <property type="evidence" value="ECO:0007669"/>
    <property type="project" value="UniProtKB-ARBA"/>
</dbReference>